<reference evidence="2" key="1">
    <citation type="journal article" date="2019" name="Int. J. Syst. Evol. Microbiol.">
        <title>The Global Catalogue of Microorganisms (GCM) 10K type strain sequencing project: providing services to taxonomists for standard genome sequencing and annotation.</title>
        <authorList>
            <consortium name="The Broad Institute Genomics Platform"/>
            <consortium name="The Broad Institute Genome Sequencing Center for Infectious Disease"/>
            <person name="Wu L."/>
            <person name="Ma J."/>
        </authorList>
    </citation>
    <scope>NUCLEOTIDE SEQUENCE [LARGE SCALE GENOMIC DNA]</scope>
    <source>
        <strain evidence="2">CGMCC 4.7237</strain>
    </source>
</reference>
<organism evidence="1 2">
    <name type="scientific">Streptomyces polygonati</name>
    <dbReference type="NCBI Taxonomy" id="1617087"/>
    <lineage>
        <taxon>Bacteria</taxon>
        <taxon>Bacillati</taxon>
        <taxon>Actinomycetota</taxon>
        <taxon>Actinomycetes</taxon>
        <taxon>Kitasatosporales</taxon>
        <taxon>Streptomycetaceae</taxon>
        <taxon>Streptomyces</taxon>
    </lineage>
</organism>
<keyword evidence="2" id="KW-1185">Reference proteome</keyword>
<gene>
    <name evidence="1" type="ORF">ACFO3J_16480</name>
</gene>
<sequence length="95" mass="10962">MRAYDVTPDVEVMREELHLFRWAQARGYDLVAVYQEVEEGSIDVLTELVEELRRTGSRAVLVPSIEHFGTSHPLQDNLWAHVVHNARAEVHEVNQ</sequence>
<evidence type="ECO:0008006" key="3">
    <source>
        <dbReference type="Google" id="ProtNLM"/>
    </source>
</evidence>
<name>A0ABV8HQE3_9ACTN</name>
<evidence type="ECO:0000313" key="2">
    <source>
        <dbReference type="Proteomes" id="UP001595765"/>
    </source>
</evidence>
<dbReference type="Proteomes" id="UP001595765">
    <property type="component" value="Unassembled WGS sequence"/>
</dbReference>
<evidence type="ECO:0000313" key="1">
    <source>
        <dbReference type="EMBL" id="MFC4033071.1"/>
    </source>
</evidence>
<proteinExistence type="predicted"/>
<accession>A0ABV8HQE3</accession>
<comment type="caution">
    <text evidence="1">The sequence shown here is derived from an EMBL/GenBank/DDBJ whole genome shotgun (WGS) entry which is preliminary data.</text>
</comment>
<protein>
    <recommendedName>
        <fullName evidence="3">Resolvase/invertase-type recombinase catalytic domain-containing protein</fullName>
    </recommendedName>
</protein>
<dbReference type="EMBL" id="JBHSBB010000010">
    <property type="protein sequence ID" value="MFC4033071.1"/>
    <property type="molecule type" value="Genomic_DNA"/>
</dbReference>